<feature type="transmembrane region" description="Helical" evidence="9">
    <location>
        <begin position="195"/>
        <end position="214"/>
    </location>
</feature>
<keyword evidence="8 9" id="KW-0472">Membrane</keyword>
<feature type="domain" description="Major facilitator superfamily (MFS) profile" evidence="10">
    <location>
        <begin position="9"/>
        <end position="489"/>
    </location>
</feature>
<feature type="transmembrane region" description="Helical" evidence="9">
    <location>
        <begin position="354"/>
        <end position="384"/>
    </location>
</feature>
<comment type="similarity">
    <text evidence="2">Belongs to the major facilitator superfamily. EmrB family.</text>
</comment>
<feature type="transmembrane region" description="Helical" evidence="9">
    <location>
        <begin position="75"/>
        <end position="94"/>
    </location>
</feature>
<name>V4Q1F5_9CAUL</name>
<dbReference type="Pfam" id="PF07690">
    <property type="entry name" value="MFS_1"/>
    <property type="match status" value="1"/>
</dbReference>
<feature type="transmembrane region" description="Helical" evidence="9">
    <location>
        <begin position="329"/>
        <end position="348"/>
    </location>
</feature>
<dbReference type="GO" id="GO:1990961">
    <property type="term" value="P:xenobiotic detoxification by transmembrane export across the plasma membrane"/>
    <property type="evidence" value="ECO:0007669"/>
    <property type="project" value="UniProtKB-ARBA"/>
</dbReference>
<feature type="transmembrane region" description="Helical" evidence="9">
    <location>
        <begin position="266"/>
        <end position="289"/>
    </location>
</feature>
<feature type="transmembrane region" description="Helical" evidence="9">
    <location>
        <begin position="161"/>
        <end position="183"/>
    </location>
</feature>
<proteinExistence type="inferred from homology"/>
<comment type="caution">
    <text evidence="11">The sequence shown here is derived from an EMBL/GenBank/DDBJ whole genome shotgun (WGS) entry which is preliminary data.</text>
</comment>
<dbReference type="Proteomes" id="UP000017837">
    <property type="component" value="Unassembled WGS sequence"/>
</dbReference>
<evidence type="ECO:0000256" key="3">
    <source>
        <dbReference type="ARBA" id="ARBA00022448"/>
    </source>
</evidence>
<evidence type="ECO:0000256" key="9">
    <source>
        <dbReference type="SAM" id="Phobius"/>
    </source>
</evidence>
<dbReference type="Gene3D" id="1.20.1720.10">
    <property type="entry name" value="Multidrug resistance protein D"/>
    <property type="match status" value="1"/>
</dbReference>
<dbReference type="PANTHER" id="PTHR42718:SF9">
    <property type="entry name" value="MAJOR FACILITATOR SUPERFAMILY MULTIDRUG TRANSPORTER MFSC"/>
    <property type="match status" value="1"/>
</dbReference>
<accession>V4Q1F5</accession>
<feature type="transmembrane region" description="Helical" evidence="9">
    <location>
        <begin position="295"/>
        <end position="317"/>
    </location>
</feature>
<evidence type="ECO:0000313" key="12">
    <source>
        <dbReference type="Proteomes" id="UP000017837"/>
    </source>
</evidence>
<dbReference type="CDD" id="cd17503">
    <property type="entry name" value="MFS_LmrB_MDR_like"/>
    <property type="match status" value="1"/>
</dbReference>
<keyword evidence="7 9" id="KW-1133">Transmembrane helix</keyword>
<organism evidence="11 12">
    <name type="scientific">Asticcacaulis benevestitus DSM 16100 = ATCC BAA-896</name>
    <dbReference type="NCBI Taxonomy" id="1121022"/>
    <lineage>
        <taxon>Bacteria</taxon>
        <taxon>Pseudomonadati</taxon>
        <taxon>Pseudomonadota</taxon>
        <taxon>Alphaproteobacteria</taxon>
        <taxon>Caulobacterales</taxon>
        <taxon>Caulobacteraceae</taxon>
        <taxon>Asticcacaulis</taxon>
    </lineage>
</organism>
<feature type="transmembrane region" description="Helical" evidence="9">
    <location>
        <begin position="100"/>
        <end position="122"/>
    </location>
</feature>
<dbReference type="InterPro" id="IPR036259">
    <property type="entry name" value="MFS_trans_sf"/>
</dbReference>
<evidence type="ECO:0000256" key="2">
    <source>
        <dbReference type="ARBA" id="ARBA00008537"/>
    </source>
</evidence>
<dbReference type="EMBL" id="AWGB01000003">
    <property type="protein sequence ID" value="ESQ94476.1"/>
    <property type="molecule type" value="Genomic_DNA"/>
</dbReference>
<sequence>MTGGLLAITALALALGTFMQVLDGTIANVSVPTIAGDLGVSTSQGTWVITSFAVSNGISVPLTGWLMGRYGVVKTFTASVLLFTIASFLCGIAWNIDSLIFFRILQGAVSGPMIPGSQALLMMIFPPNKRGTALAIWSMTTLVAPICGPILGGYISDNFTWPWIFFINLPVGAFCAFFCWRGMASRETPTYQRPIDRTGFALLVIWVGALQVMLDTGKDVDWFNSPAIVVETIVAIVAFIAWVIWELNDKNPMVDLSFFKTRNFAFGTLVLCIAYAIFFGANLLMPLWLQTNMGYIATWAGLVAAPSGIIAVILTPFAARMLNRYDARILGTASLVLFALSFFMRSLYTTEASFFQLMLPTLVMGAAMSFFFISFISIGLNGIAPERVPAASGLSNFARIIAGSFAASLVTTIWERSESQHQTRLAEIMGMTDPAFVNAMRQAQEFGLSTAQSTSVIMRQVSSQAFLLSTVDLFRISSIVIILLIPAVWLCRKTLVTGPVTHAAD</sequence>
<evidence type="ECO:0000313" key="11">
    <source>
        <dbReference type="EMBL" id="ESQ94476.1"/>
    </source>
</evidence>
<dbReference type="GO" id="GO:0015721">
    <property type="term" value="P:bile acid and bile salt transport"/>
    <property type="evidence" value="ECO:0007669"/>
    <property type="project" value="UniProtKB-ARBA"/>
</dbReference>
<dbReference type="InterPro" id="IPR020846">
    <property type="entry name" value="MFS_dom"/>
</dbReference>
<dbReference type="Gene3D" id="1.20.1250.20">
    <property type="entry name" value="MFS general substrate transporter like domains"/>
    <property type="match status" value="1"/>
</dbReference>
<keyword evidence="6 9" id="KW-0812">Transmembrane</keyword>
<keyword evidence="5" id="KW-0997">Cell inner membrane</keyword>
<dbReference type="eggNOG" id="COG2814">
    <property type="taxonomic scope" value="Bacteria"/>
</dbReference>
<dbReference type="SUPFAM" id="SSF103473">
    <property type="entry name" value="MFS general substrate transporter"/>
    <property type="match status" value="1"/>
</dbReference>
<keyword evidence="4" id="KW-1003">Cell membrane</keyword>
<evidence type="ECO:0000256" key="6">
    <source>
        <dbReference type="ARBA" id="ARBA00022692"/>
    </source>
</evidence>
<evidence type="ECO:0000256" key="4">
    <source>
        <dbReference type="ARBA" id="ARBA00022475"/>
    </source>
</evidence>
<dbReference type="InterPro" id="IPR011701">
    <property type="entry name" value="MFS"/>
</dbReference>
<evidence type="ECO:0000256" key="5">
    <source>
        <dbReference type="ARBA" id="ARBA00022519"/>
    </source>
</evidence>
<keyword evidence="3" id="KW-0813">Transport</keyword>
<feature type="transmembrane region" description="Helical" evidence="9">
    <location>
        <begin position="226"/>
        <end position="245"/>
    </location>
</feature>
<feature type="transmembrane region" description="Helical" evidence="9">
    <location>
        <begin position="47"/>
        <end position="68"/>
    </location>
</feature>
<dbReference type="GO" id="GO:0022857">
    <property type="term" value="F:transmembrane transporter activity"/>
    <property type="evidence" value="ECO:0007669"/>
    <property type="project" value="InterPro"/>
</dbReference>
<dbReference type="PANTHER" id="PTHR42718">
    <property type="entry name" value="MAJOR FACILITATOR SUPERFAMILY MULTIDRUG TRANSPORTER MFSC"/>
    <property type="match status" value="1"/>
</dbReference>
<dbReference type="NCBIfam" id="TIGR00711">
    <property type="entry name" value="efflux_EmrB"/>
    <property type="match status" value="1"/>
</dbReference>
<dbReference type="FunFam" id="1.20.1720.10:FF:000002">
    <property type="entry name" value="Multidrug resistance protein B"/>
    <property type="match status" value="1"/>
</dbReference>
<comment type="subcellular location">
    <subcellularLocation>
        <location evidence="1">Cell inner membrane</location>
        <topology evidence="1">Multi-pass membrane protein</topology>
    </subcellularLocation>
</comment>
<evidence type="ECO:0000256" key="8">
    <source>
        <dbReference type="ARBA" id="ARBA00023136"/>
    </source>
</evidence>
<feature type="transmembrane region" description="Helical" evidence="9">
    <location>
        <begin position="134"/>
        <end position="155"/>
    </location>
</feature>
<feature type="transmembrane region" description="Helical" evidence="9">
    <location>
        <begin position="396"/>
        <end position="414"/>
    </location>
</feature>
<evidence type="ECO:0000259" key="10">
    <source>
        <dbReference type="PROSITE" id="PS50850"/>
    </source>
</evidence>
<dbReference type="STRING" id="1121022.GCA_000376105_02503"/>
<dbReference type="PATRIC" id="fig|1121022.4.peg.246"/>
<evidence type="ECO:0000256" key="7">
    <source>
        <dbReference type="ARBA" id="ARBA00022989"/>
    </source>
</evidence>
<dbReference type="PROSITE" id="PS50850">
    <property type="entry name" value="MFS"/>
    <property type="match status" value="1"/>
</dbReference>
<keyword evidence="12" id="KW-1185">Reference proteome</keyword>
<dbReference type="GO" id="GO:0005886">
    <property type="term" value="C:plasma membrane"/>
    <property type="evidence" value="ECO:0007669"/>
    <property type="project" value="UniProtKB-SubCell"/>
</dbReference>
<dbReference type="InterPro" id="IPR004638">
    <property type="entry name" value="EmrB-like"/>
</dbReference>
<gene>
    <name evidence="11" type="ORF">ABENE_01250</name>
</gene>
<protein>
    <recommendedName>
        <fullName evidence="10">Major facilitator superfamily (MFS) profile domain-containing protein</fullName>
    </recommendedName>
</protein>
<dbReference type="AlphaFoldDB" id="V4Q1F5"/>
<feature type="transmembrane region" description="Helical" evidence="9">
    <location>
        <begin position="473"/>
        <end position="491"/>
    </location>
</feature>
<reference evidence="11 12" key="1">
    <citation type="journal article" date="2014" name="Nature">
        <title>Sequential evolution of bacterial morphology by co-option of a developmental regulator.</title>
        <authorList>
            <person name="Jiang C."/>
            <person name="Brown P.J."/>
            <person name="Ducret A."/>
            <person name="Brun Y.V."/>
        </authorList>
    </citation>
    <scope>NUCLEOTIDE SEQUENCE [LARGE SCALE GENOMIC DNA]</scope>
    <source>
        <strain evidence="11 12">DSM 16100</strain>
    </source>
</reference>
<evidence type="ECO:0000256" key="1">
    <source>
        <dbReference type="ARBA" id="ARBA00004429"/>
    </source>
</evidence>